<accession>A0A6J5MYQ9</accession>
<evidence type="ECO:0000313" key="1">
    <source>
        <dbReference type="EMBL" id="CAB4152355.1"/>
    </source>
</evidence>
<gene>
    <name evidence="1" type="ORF">UFOVP603_5</name>
</gene>
<sequence>MAILKYINIKAPKTLNDLRIKHLKALTNEKYQKAMDLGTIIEFICLITGAKRNDLNKVNISELRKIHEHCISLFKDFQLTKPKEEITILNKDYVLVDPSKVGIGWHIDISNSDLQNDPSRLASLMYIEKGTVYGELDENLNMKYSNQERAKLFEEHLPLPDYLNLVSFFLRKSIELMSSYTENKKIRIRLIKVVIGLFGKN</sequence>
<protein>
    <submittedName>
        <fullName evidence="1">Uncharacterized protein</fullName>
    </submittedName>
</protein>
<name>A0A6J5MYQ9_9CAUD</name>
<proteinExistence type="predicted"/>
<reference evidence="1" key="1">
    <citation type="submission" date="2020-04" db="EMBL/GenBank/DDBJ databases">
        <authorList>
            <person name="Chiriac C."/>
            <person name="Salcher M."/>
            <person name="Ghai R."/>
            <person name="Kavagutti S V."/>
        </authorList>
    </citation>
    <scope>NUCLEOTIDE SEQUENCE</scope>
</reference>
<dbReference type="EMBL" id="LR796578">
    <property type="protein sequence ID" value="CAB4152355.1"/>
    <property type="molecule type" value="Genomic_DNA"/>
</dbReference>
<organism evidence="1">
    <name type="scientific">uncultured Caudovirales phage</name>
    <dbReference type="NCBI Taxonomy" id="2100421"/>
    <lineage>
        <taxon>Viruses</taxon>
        <taxon>Duplodnaviria</taxon>
        <taxon>Heunggongvirae</taxon>
        <taxon>Uroviricota</taxon>
        <taxon>Caudoviricetes</taxon>
        <taxon>Peduoviridae</taxon>
        <taxon>Maltschvirus</taxon>
        <taxon>Maltschvirus maltsch</taxon>
    </lineage>
</organism>